<reference evidence="2" key="1">
    <citation type="submission" date="2023-03" db="EMBL/GenBank/DDBJ databases">
        <title>Massive genome expansion in bonnet fungi (Mycena s.s.) driven by repeated elements and novel gene families across ecological guilds.</title>
        <authorList>
            <consortium name="Lawrence Berkeley National Laboratory"/>
            <person name="Harder C.B."/>
            <person name="Miyauchi S."/>
            <person name="Viragh M."/>
            <person name="Kuo A."/>
            <person name="Thoen E."/>
            <person name="Andreopoulos B."/>
            <person name="Lu D."/>
            <person name="Skrede I."/>
            <person name="Drula E."/>
            <person name="Henrissat B."/>
            <person name="Morin E."/>
            <person name="Kohler A."/>
            <person name="Barry K."/>
            <person name="LaButti K."/>
            <person name="Morin E."/>
            <person name="Salamov A."/>
            <person name="Lipzen A."/>
            <person name="Mereny Z."/>
            <person name="Hegedus B."/>
            <person name="Baldrian P."/>
            <person name="Stursova M."/>
            <person name="Weitz H."/>
            <person name="Taylor A."/>
            <person name="Grigoriev I.V."/>
            <person name="Nagy L.G."/>
            <person name="Martin F."/>
            <person name="Kauserud H."/>
        </authorList>
    </citation>
    <scope>NUCLEOTIDE SEQUENCE</scope>
    <source>
        <strain evidence="2">CBHHK200</strain>
    </source>
</reference>
<gene>
    <name evidence="2" type="ORF">C8F04DRAFT_940607</name>
</gene>
<sequence length="464" mass="49791">MSELAGTTTGSNPFGDSHEFLSSASSAVVNPFSTAPRPSTIARTPLPHAFSDPTPVRPRSDRAVALQPRALVISGLEHATIQSQRALTRALAEKRVVLEDEDGDEGYDEVWNLPDGFIMVYVCPLDAHERPAIHKSLLDKFAMSATVSPHHTVRALLSSPSRNSGSYRNSPALHASPLPQSQTTPTSSPNFSAQSTPLPHHSHSLPIGHHHHVHHPVLQQSLVPSTLLHDLRASYYRTHLSPVLSLYASDLFSAARHHPQLDGTLLTAKSLKDVMDLARAGRVIGGDLTGIELVRDDAAYLAAKAATKLEPDNEADAEYSPLTAPVTANGNGSGPHLNGNPNGLAHRYQLIEVVVEEVDTDGEATPGPGAGAAEVAWGRERELELEVLEVSEADIARIAPRVMTHRLRVRDGPHDEVLGSARFPAAIPIPTHSQLGEGAHPDPDAKIPARCTVKNILVRILAEV</sequence>
<proteinExistence type="predicted"/>
<feature type="region of interest" description="Disordered" evidence="1">
    <location>
        <begin position="322"/>
        <end position="342"/>
    </location>
</feature>
<keyword evidence="3" id="KW-1185">Reference proteome</keyword>
<feature type="compositionally biased region" description="Polar residues" evidence="1">
    <location>
        <begin position="158"/>
        <end position="169"/>
    </location>
</feature>
<dbReference type="EMBL" id="JARJCM010000004">
    <property type="protein sequence ID" value="KAJ7045848.1"/>
    <property type="molecule type" value="Genomic_DNA"/>
</dbReference>
<name>A0AAD6XB25_9AGAR</name>
<dbReference type="AlphaFoldDB" id="A0AAD6XB25"/>
<evidence type="ECO:0000313" key="3">
    <source>
        <dbReference type="Proteomes" id="UP001218188"/>
    </source>
</evidence>
<comment type="caution">
    <text evidence="2">The sequence shown here is derived from an EMBL/GenBank/DDBJ whole genome shotgun (WGS) entry which is preliminary data.</text>
</comment>
<feature type="compositionally biased region" description="Polar residues" evidence="1">
    <location>
        <begin position="178"/>
        <end position="193"/>
    </location>
</feature>
<organism evidence="2 3">
    <name type="scientific">Mycena alexandri</name>
    <dbReference type="NCBI Taxonomy" id="1745969"/>
    <lineage>
        <taxon>Eukaryota</taxon>
        <taxon>Fungi</taxon>
        <taxon>Dikarya</taxon>
        <taxon>Basidiomycota</taxon>
        <taxon>Agaricomycotina</taxon>
        <taxon>Agaricomycetes</taxon>
        <taxon>Agaricomycetidae</taxon>
        <taxon>Agaricales</taxon>
        <taxon>Marasmiineae</taxon>
        <taxon>Mycenaceae</taxon>
        <taxon>Mycena</taxon>
    </lineage>
</organism>
<evidence type="ECO:0000313" key="2">
    <source>
        <dbReference type="EMBL" id="KAJ7045848.1"/>
    </source>
</evidence>
<evidence type="ECO:0000256" key="1">
    <source>
        <dbReference type="SAM" id="MobiDB-lite"/>
    </source>
</evidence>
<protein>
    <submittedName>
        <fullName evidence="2">Uncharacterized protein</fullName>
    </submittedName>
</protein>
<accession>A0AAD6XB25</accession>
<feature type="region of interest" description="Disordered" evidence="1">
    <location>
        <begin position="157"/>
        <end position="209"/>
    </location>
</feature>
<feature type="compositionally biased region" description="Basic residues" evidence="1">
    <location>
        <begin position="200"/>
        <end position="209"/>
    </location>
</feature>
<feature type="region of interest" description="Disordered" evidence="1">
    <location>
        <begin position="36"/>
        <end position="59"/>
    </location>
</feature>
<dbReference type="Proteomes" id="UP001218188">
    <property type="component" value="Unassembled WGS sequence"/>
</dbReference>